<sequence>MAIVTFLLIGWILSWFKFNSLFIQAFKELFHKEISDASYYFVLFCIGFIGDFILFFKGTYEIILLDL</sequence>
<evidence type="ECO:0000256" key="1">
    <source>
        <dbReference type="SAM" id="Phobius"/>
    </source>
</evidence>
<dbReference type="EMBL" id="JBHTBY010000009">
    <property type="protein sequence ID" value="MFC7321489.1"/>
    <property type="molecule type" value="Genomic_DNA"/>
</dbReference>
<evidence type="ECO:0000313" key="3">
    <source>
        <dbReference type="Proteomes" id="UP001596494"/>
    </source>
</evidence>
<keyword evidence="3" id="KW-1185">Reference proteome</keyword>
<keyword evidence="1" id="KW-0472">Membrane</keyword>
<dbReference type="Proteomes" id="UP001596494">
    <property type="component" value="Unassembled WGS sequence"/>
</dbReference>
<feature type="transmembrane region" description="Helical" evidence="1">
    <location>
        <begin position="38"/>
        <end position="56"/>
    </location>
</feature>
<keyword evidence="1" id="KW-0812">Transmembrane</keyword>
<name>A0ABW2K416_9BACI</name>
<proteinExistence type="predicted"/>
<evidence type="ECO:0000313" key="2">
    <source>
        <dbReference type="EMBL" id="MFC7321489.1"/>
    </source>
</evidence>
<comment type="caution">
    <text evidence="2">The sequence shown here is derived from an EMBL/GenBank/DDBJ whole genome shotgun (WGS) entry which is preliminary data.</text>
</comment>
<protein>
    <submittedName>
        <fullName evidence="2">Uncharacterized protein</fullName>
    </submittedName>
</protein>
<dbReference type="RefSeq" id="WP_289216689.1">
    <property type="nucleotide sequence ID" value="NZ_JAPVRC010000007.1"/>
</dbReference>
<gene>
    <name evidence="2" type="ORF">ACFQMN_11405</name>
</gene>
<organism evidence="2 3">
    <name type="scientific">Halobacillus campisalis</name>
    <dbReference type="NCBI Taxonomy" id="435909"/>
    <lineage>
        <taxon>Bacteria</taxon>
        <taxon>Bacillati</taxon>
        <taxon>Bacillota</taxon>
        <taxon>Bacilli</taxon>
        <taxon>Bacillales</taxon>
        <taxon>Bacillaceae</taxon>
        <taxon>Halobacillus</taxon>
    </lineage>
</organism>
<keyword evidence="1" id="KW-1133">Transmembrane helix</keyword>
<accession>A0ABW2K416</accession>
<feature type="transmembrane region" description="Helical" evidence="1">
    <location>
        <begin position="6"/>
        <end position="26"/>
    </location>
</feature>
<reference evidence="3" key="1">
    <citation type="journal article" date="2019" name="Int. J. Syst. Evol. Microbiol.">
        <title>The Global Catalogue of Microorganisms (GCM) 10K type strain sequencing project: providing services to taxonomists for standard genome sequencing and annotation.</title>
        <authorList>
            <consortium name="The Broad Institute Genomics Platform"/>
            <consortium name="The Broad Institute Genome Sequencing Center for Infectious Disease"/>
            <person name="Wu L."/>
            <person name="Ma J."/>
        </authorList>
    </citation>
    <scope>NUCLEOTIDE SEQUENCE [LARGE SCALE GENOMIC DNA]</scope>
    <source>
        <strain evidence="3">CCUG 73951</strain>
    </source>
</reference>